<feature type="compositionally biased region" description="Acidic residues" evidence="13">
    <location>
        <begin position="32"/>
        <end position="44"/>
    </location>
</feature>
<evidence type="ECO:0000256" key="4">
    <source>
        <dbReference type="ARBA" id="ARBA00022490"/>
    </source>
</evidence>
<evidence type="ECO:0000256" key="1">
    <source>
        <dbReference type="ARBA" id="ARBA00004496"/>
    </source>
</evidence>
<dbReference type="PANTHER" id="PTHR21237:SF23">
    <property type="entry name" value="GRPE PROTEIN HOMOLOG, MITOCHONDRIAL"/>
    <property type="match status" value="1"/>
</dbReference>
<keyword evidence="12" id="KW-0175">Coiled coil</keyword>
<proteinExistence type="inferred from homology"/>
<dbReference type="InterPro" id="IPR009012">
    <property type="entry name" value="GrpE_head"/>
</dbReference>
<dbReference type="OrthoDB" id="9812586at2"/>
<dbReference type="FunFam" id="2.30.22.10:FF:000001">
    <property type="entry name" value="Protein GrpE"/>
    <property type="match status" value="1"/>
</dbReference>
<comment type="subunit">
    <text evidence="3 10">Homodimer.</text>
</comment>
<dbReference type="SUPFAM" id="SSF58014">
    <property type="entry name" value="Coiled-coil domain of nucleotide exchange factor GrpE"/>
    <property type="match status" value="1"/>
</dbReference>
<accession>F4GKJ4</accession>
<evidence type="ECO:0000256" key="7">
    <source>
        <dbReference type="ARBA" id="ARBA00053401"/>
    </source>
</evidence>
<reference evidence="15" key="1">
    <citation type="submission" date="2011-04" db="EMBL/GenBank/DDBJ databases">
        <title>The complete genome of Spirochaeta coccoides DSM 17374.</title>
        <authorList>
            <person name="Lucas S."/>
            <person name="Copeland A."/>
            <person name="Lapidus A."/>
            <person name="Bruce D."/>
            <person name="Goodwin L."/>
            <person name="Pitluck S."/>
            <person name="Peters L."/>
            <person name="Kyrpides N."/>
            <person name="Mavromatis K."/>
            <person name="Pagani I."/>
            <person name="Ivanova N."/>
            <person name="Ovchinnikova G."/>
            <person name="Lu M."/>
            <person name="Detter J.C."/>
            <person name="Tapia R."/>
            <person name="Han C."/>
            <person name="Land M."/>
            <person name="Hauser L."/>
            <person name="Markowitz V."/>
            <person name="Cheng J.-F."/>
            <person name="Hugenholtz P."/>
            <person name="Woyke T."/>
            <person name="Wu D."/>
            <person name="Spring S."/>
            <person name="Schroeder M."/>
            <person name="Brambilla E."/>
            <person name="Klenk H.-P."/>
            <person name="Eisen J.A."/>
        </authorList>
    </citation>
    <scope>NUCLEOTIDE SEQUENCE [LARGE SCALE GENOMIC DNA]</scope>
    <source>
        <strain evidence="15">ATCC BAA-1237 / DSM 17374 / SPN1</strain>
    </source>
</reference>
<reference evidence="14 15" key="2">
    <citation type="journal article" date="2012" name="Stand. Genomic Sci.">
        <title>Complete genome sequence of the termite hindgut bacterium Spirochaeta coccoides type strain (SPN1(T)), reclassification in the genus Sphaerochaeta as Sphaerochaeta coccoides comb. nov. and emendations of the family Spirochaetaceae and the genus Sphaerochaeta.</title>
        <authorList>
            <person name="Abt B."/>
            <person name="Han C."/>
            <person name="Scheuner C."/>
            <person name="Lu M."/>
            <person name="Lapidus A."/>
            <person name="Nolan M."/>
            <person name="Lucas S."/>
            <person name="Hammon N."/>
            <person name="Deshpande S."/>
            <person name="Cheng J.F."/>
            <person name="Tapia R."/>
            <person name="Goodwin L.A."/>
            <person name="Pitluck S."/>
            <person name="Liolios K."/>
            <person name="Pagani I."/>
            <person name="Ivanova N."/>
            <person name="Mavromatis K."/>
            <person name="Mikhailova N."/>
            <person name="Huntemann M."/>
            <person name="Pati A."/>
            <person name="Chen A."/>
            <person name="Palaniappan K."/>
            <person name="Land M."/>
            <person name="Hauser L."/>
            <person name="Brambilla E.M."/>
            <person name="Rohde M."/>
            <person name="Spring S."/>
            <person name="Gronow S."/>
            <person name="Goker M."/>
            <person name="Woyke T."/>
            <person name="Bristow J."/>
            <person name="Eisen J.A."/>
            <person name="Markowitz V."/>
            <person name="Hugenholtz P."/>
            <person name="Kyrpides N.C."/>
            <person name="Klenk H.P."/>
            <person name="Detter J.C."/>
        </authorList>
    </citation>
    <scope>NUCLEOTIDE SEQUENCE [LARGE SCALE GENOMIC DNA]</scope>
    <source>
        <strain evidence="15">ATCC BAA-1237 / DSM 17374 / SPN1</strain>
    </source>
</reference>
<evidence type="ECO:0000256" key="11">
    <source>
        <dbReference type="RuleBase" id="RU004478"/>
    </source>
</evidence>
<dbReference type="eggNOG" id="COG0576">
    <property type="taxonomic scope" value="Bacteria"/>
</dbReference>
<comment type="function">
    <text evidence="7 10">Participates actively in the response to hyperosmotic and heat shock by preventing the aggregation of stress-denatured proteins, in association with DnaK and GrpE. It is the nucleotide exchange factor for DnaK and may function as a thermosensor. Unfolded proteins bind initially to DnaJ; upon interaction with the DnaJ-bound protein, DnaK hydrolyzes its bound ATP, resulting in the formation of a stable complex. GrpE releases ADP from DnaK; ATP binding to DnaK triggers the release of the substrate protein, thus completing the reaction cycle. Several rounds of ATP-dependent interactions between DnaJ, DnaK and GrpE are required for fully efficient folding.</text>
</comment>
<dbReference type="AlphaFoldDB" id="F4GKJ4"/>
<dbReference type="RefSeq" id="WP_013740270.1">
    <property type="nucleotide sequence ID" value="NC_015436.1"/>
</dbReference>
<sequence length="208" mass="23382">MSKGGKSAGDAKPRVRKDDGVTEEIAGKEFQAGEEESPTVQETDEALVEDRTAELEAKVVELTKALEEVKDKALRREAEIDNYRKRLIRDKEEAVTYANTRLLGDLIPVLDDLERAISAAETATDVQGIRDGIVLVEQRFRGILMKDWGLEEIEAEGQDFDPNLHEAYLMTESEDCPVEKVAQVFSKGYKMHDRIIRPAKVKVIKPKV</sequence>
<dbReference type="InterPro" id="IPR000740">
    <property type="entry name" value="GrpE"/>
</dbReference>
<dbReference type="Pfam" id="PF01025">
    <property type="entry name" value="GrpE"/>
    <property type="match status" value="1"/>
</dbReference>
<dbReference type="PANTHER" id="PTHR21237">
    <property type="entry name" value="GRPE PROTEIN"/>
    <property type="match status" value="1"/>
</dbReference>
<dbReference type="STRING" id="760011.Spico_1679"/>
<dbReference type="GO" id="GO:0051082">
    <property type="term" value="F:unfolded protein binding"/>
    <property type="evidence" value="ECO:0007669"/>
    <property type="project" value="TreeGrafter"/>
</dbReference>
<evidence type="ECO:0000313" key="15">
    <source>
        <dbReference type="Proteomes" id="UP000007939"/>
    </source>
</evidence>
<dbReference type="GO" id="GO:0005737">
    <property type="term" value="C:cytoplasm"/>
    <property type="evidence" value="ECO:0007669"/>
    <property type="project" value="UniProtKB-SubCell"/>
</dbReference>
<evidence type="ECO:0000256" key="2">
    <source>
        <dbReference type="ARBA" id="ARBA00009054"/>
    </source>
</evidence>
<keyword evidence="5 10" id="KW-0346">Stress response</keyword>
<dbReference type="GO" id="GO:0042803">
    <property type="term" value="F:protein homodimerization activity"/>
    <property type="evidence" value="ECO:0007669"/>
    <property type="project" value="InterPro"/>
</dbReference>
<dbReference type="PRINTS" id="PR00773">
    <property type="entry name" value="GRPEPROTEIN"/>
</dbReference>
<dbReference type="Proteomes" id="UP000007939">
    <property type="component" value="Chromosome"/>
</dbReference>
<feature type="region of interest" description="Disordered" evidence="13">
    <location>
        <begin position="1"/>
        <end position="44"/>
    </location>
</feature>
<dbReference type="HOGENOM" id="CLU_057217_5_2_12"/>
<evidence type="ECO:0000256" key="12">
    <source>
        <dbReference type="SAM" id="Coils"/>
    </source>
</evidence>
<evidence type="ECO:0000256" key="6">
    <source>
        <dbReference type="ARBA" id="ARBA00023186"/>
    </source>
</evidence>
<evidence type="ECO:0000256" key="9">
    <source>
        <dbReference type="ARBA" id="ARBA00076414"/>
    </source>
</evidence>
<dbReference type="Gene3D" id="3.90.20.20">
    <property type="match status" value="1"/>
</dbReference>
<dbReference type="CDD" id="cd00446">
    <property type="entry name" value="GrpE"/>
    <property type="match status" value="1"/>
</dbReference>
<dbReference type="GO" id="GO:0006457">
    <property type="term" value="P:protein folding"/>
    <property type="evidence" value="ECO:0007669"/>
    <property type="project" value="InterPro"/>
</dbReference>
<evidence type="ECO:0000256" key="10">
    <source>
        <dbReference type="HAMAP-Rule" id="MF_01151"/>
    </source>
</evidence>
<evidence type="ECO:0000313" key="14">
    <source>
        <dbReference type="EMBL" id="AEC02877.1"/>
    </source>
</evidence>
<evidence type="ECO:0000256" key="3">
    <source>
        <dbReference type="ARBA" id="ARBA00011738"/>
    </source>
</evidence>
<dbReference type="GO" id="GO:0051087">
    <property type="term" value="F:protein-folding chaperone binding"/>
    <property type="evidence" value="ECO:0007669"/>
    <property type="project" value="InterPro"/>
</dbReference>
<dbReference type="HAMAP" id="MF_01151">
    <property type="entry name" value="GrpE"/>
    <property type="match status" value="1"/>
</dbReference>
<keyword evidence="4 10" id="KW-0963">Cytoplasm</keyword>
<dbReference type="Gene3D" id="2.30.22.10">
    <property type="entry name" value="Head domain of nucleotide exchange factor GrpE"/>
    <property type="match status" value="1"/>
</dbReference>
<dbReference type="KEGG" id="scc:Spico_1679"/>
<name>F4GKJ4_PARC1</name>
<keyword evidence="15" id="KW-1185">Reference proteome</keyword>
<dbReference type="NCBIfam" id="NF010738">
    <property type="entry name" value="PRK14140.1"/>
    <property type="match status" value="1"/>
</dbReference>
<organism evidence="14 15">
    <name type="scientific">Parasphaerochaeta coccoides (strain ATCC BAA-1237 / DSM 17374 / SPN1)</name>
    <name type="common">Sphaerochaeta coccoides</name>
    <dbReference type="NCBI Taxonomy" id="760011"/>
    <lineage>
        <taxon>Bacteria</taxon>
        <taxon>Pseudomonadati</taxon>
        <taxon>Spirochaetota</taxon>
        <taxon>Spirochaetia</taxon>
        <taxon>Spirochaetales</taxon>
        <taxon>Sphaerochaetaceae</taxon>
        <taxon>Parasphaerochaeta</taxon>
    </lineage>
</organism>
<comment type="similarity">
    <text evidence="2 10 11">Belongs to the GrpE family.</text>
</comment>
<gene>
    <name evidence="10" type="primary">grpE</name>
    <name evidence="14" type="ordered locus">Spico_1679</name>
</gene>
<evidence type="ECO:0000256" key="13">
    <source>
        <dbReference type="SAM" id="MobiDB-lite"/>
    </source>
</evidence>
<protein>
    <recommendedName>
        <fullName evidence="8 10">Protein GrpE</fullName>
    </recommendedName>
    <alternativeName>
        <fullName evidence="9 10">HSP-70 cofactor</fullName>
    </alternativeName>
</protein>
<comment type="subcellular location">
    <subcellularLocation>
        <location evidence="1 10">Cytoplasm</location>
    </subcellularLocation>
</comment>
<feature type="compositionally biased region" description="Basic and acidic residues" evidence="13">
    <location>
        <begin position="9"/>
        <end position="20"/>
    </location>
</feature>
<evidence type="ECO:0000256" key="8">
    <source>
        <dbReference type="ARBA" id="ARBA00072274"/>
    </source>
</evidence>
<dbReference type="GO" id="GO:0000774">
    <property type="term" value="F:adenyl-nucleotide exchange factor activity"/>
    <property type="evidence" value="ECO:0007669"/>
    <property type="project" value="InterPro"/>
</dbReference>
<feature type="coiled-coil region" evidence="12">
    <location>
        <begin position="52"/>
        <end position="86"/>
    </location>
</feature>
<dbReference type="EMBL" id="CP002659">
    <property type="protein sequence ID" value="AEC02877.1"/>
    <property type="molecule type" value="Genomic_DNA"/>
</dbReference>
<dbReference type="SUPFAM" id="SSF51064">
    <property type="entry name" value="Head domain of nucleotide exchange factor GrpE"/>
    <property type="match status" value="1"/>
</dbReference>
<evidence type="ECO:0000256" key="5">
    <source>
        <dbReference type="ARBA" id="ARBA00023016"/>
    </source>
</evidence>
<keyword evidence="6 10" id="KW-0143">Chaperone</keyword>
<dbReference type="InterPro" id="IPR013805">
    <property type="entry name" value="GrpE_CC"/>
</dbReference>